<protein>
    <submittedName>
        <fullName evidence="2">XRE family transcriptional regulator</fullName>
    </submittedName>
</protein>
<dbReference type="SMART" id="SM00530">
    <property type="entry name" value="HTH_XRE"/>
    <property type="match status" value="1"/>
</dbReference>
<comment type="caution">
    <text evidence="2">The sequence shown here is derived from an EMBL/GenBank/DDBJ whole genome shotgun (WGS) entry which is preliminary data.</text>
</comment>
<dbReference type="InterPro" id="IPR001387">
    <property type="entry name" value="Cro/C1-type_HTH"/>
</dbReference>
<reference evidence="2 3" key="1">
    <citation type="submission" date="2018-11" db="EMBL/GenBank/DDBJ databases">
        <title>The genome draft of YIM 96095.</title>
        <authorList>
            <person name="Tang S.-K."/>
            <person name="Chunyu W.-X."/>
            <person name="Feng Y.-Z."/>
        </authorList>
    </citation>
    <scope>NUCLEOTIDE SEQUENCE [LARGE SCALE GENOMIC DNA]</scope>
    <source>
        <strain evidence="2 3">YIM 96095</strain>
    </source>
</reference>
<dbReference type="Pfam" id="PF19054">
    <property type="entry name" value="DUF5753"/>
    <property type="match status" value="1"/>
</dbReference>
<keyword evidence="3" id="KW-1185">Reference proteome</keyword>
<evidence type="ECO:0000313" key="3">
    <source>
        <dbReference type="Proteomes" id="UP000269198"/>
    </source>
</evidence>
<dbReference type="Pfam" id="PF13560">
    <property type="entry name" value="HTH_31"/>
    <property type="match status" value="1"/>
</dbReference>
<dbReference type="EMBL" id="RJMB01000001">
    <property type="protein sequence ID" value="RNL87686.1"/>
    <property type="molecule type" value="Genomic_DNA"/>
</dbReference>
<dbReference type="OrthoDB" id="5177725at2"/>
<dbReference type="Proteomes" id="UP000269198">
    <property type="component" value="Unassembled WGS sequence"/>
</dbReference>
<dbReference type="InterPro" id="IPR043917">
    <property type="entry name" value="DUF5753"/>
</dbReference>
<name>A0A3N0EIF3_9ACTN</name>
<dbReference type="InterPro" id="IPR010982">
    <property type="entry name" value="Lambda_DNA-bd_dom_sf"/>
</dbReference>
<accession>A0A3N0EIF3</accession>
<evidence type="ECO:0000259" key="1">
    <source>
        <dbReference type="PROSITE" id="PS50943"/>
    </source>
</evidence>
<dbReference type="PROSITE" id="PS50943">
    <property type="entry name" value="HTH_CROC1"/>
    <property type="match status" value="1"/>
</dbReference>
<dbReference type="RefSeq" id="WP_123199548.1">
    <property type="nucleotide sequence ID" value="NZ_RJMB01000001.1"/>
</dbReference>
<proteinExistence type="predicted"/>
<evidence type="ECO:0000313" key="2">
    <source>
        <dbReference type="EMBL" id="RNL87686.1"/>
    </source>
</evidence>
<feature type="domain" description="HTH cro/C1-type" evidence="1">
    <location>
        <begin position="18"/>
        <end position="72"/>
    </location>
</feature>
<gene>
    <name evidence="2" type="ORF">EFW17_01595</name>
</gene>
<dbReference type="Gene3D" id="1.10.260.40">
    <property type="entry name" value="lambda repressor-like DNA-binding domains"/>
    <property type="match status" value="1"/>
</dbReference>
<sequence>MIDRQSPTVRRRRLARELRRLREAAGLSAAQATKELGWAAGRINHLESGRHGTDPSALRDLMRLYGVDAPDRVEAILALGRQARQRGWWHSYTDVLDGDYLGFEAEAAGVTTYQPAVVPGLLQTRDYAAASAKASGAVTEADIERVVAARMERQVLLSSDLEVNAVIDESSLLRLAHRPDIAGEQLAQLVSMAEEAARITIRMLPLSAGLHASMGSGFVILDYTDDLDKSLVYLEGRTGGTFLEKDEELDDYRKVYSSLVQSSLSQLETIKALKKLLKEV</sequence>
<organism evidence="2 3">
    <name type="scientific">Halostreptopolyspora alba</name>
    <dbReference type="NCBI Taxonomy" id="2487137"/>
    <lineage>
        <taxon>Bacteria</taxon>
        <taxon>Bacillati</taxon>
        <taxon>Actinomycetota</taxon>
        <taxon>Actinomycetes</taxon>
        <taxon>Streptosporangiales</taxon>
        <taxon>Nocardiopsidaceae</taxon>
        <taxon>Halostreptopolyspora</taxon>
    </lineage>
</organism>
<dbReference type="SUPFAM" id="SSF47413">
    <property type="entry name" value="lambda repressor-like DNA-binding domains"/>
    <property type="match status" value="1"/>
</dbReference>
<dbReference type="GO" id="GO:0003677">
    <property type="term" value="F:DNA binding"/>
    <property type="evidence" value="ECO:0007669"/>
    <property type="project" value="InterPro"/>
</dbReference>
<dbReference type="AlphaFoldDB" id="A0A3N0EIF3"/>